<gene>
    <name evidence="1" type="ORF">CLV72_10525</name>
</gene>
<reference evidence="1 2" key="1">
    <citation type="submission" date="2018-03" db="EMBL/GenBank/DDBJ databases">
        <title>Genomic Encyclopedia of Archaeal and Bacterial Type Strains, Phase II (KMG-II): from individual species to whole genera.</title>
        <authorList>
            <person name="Goeker M."/>
        </authorList>
    </citation>
    <scope>NUCLEOTIDE SEQUENCE [LARGE SCALE GENOMIC DNA]</scope>
    <source>
        <strain evidence="1 2">DSM 45601</strain>
    </source>
</reference>
<proteinExistence type="predicted"/>
<evidence type="ECO:0000313" key="2">
    <source>
        <dbReference type="Proteomes" id="UP000237846"/>
    </source>
</evidence>
<evidence type="ECO:0000313" key="1">
    <source>
        <dbReference type="EMBL" id="PRX97675.1"/>
    </source>
</evidence>
<keyword evidence="2" id="KW-1185">Reference proteome</keyword>
<dbReference type="Proteomes" id="UP000237846">
    <property type="component" value="Unassembled WGS sequence"/>
</dbReference>
<comment type="caution">
    <text evidence="1">The sequence shown here is derived from an EMBL/GenBank/DDBJ whole genome shotgun (WGS) entry which is preliminary data.</text>
</comment>
<accession>A0A2T0Q1K0</accession>
<name>A0A2T0Q1K0_9ACTN</name>
<dbReference type="EMBL" id="PVZC01000005">
    <property type="protein sequence ID" value="PRX97675.1"/>
    <property type="molecule type" value="Genomic_DNA"/>
</dbReference>
<protein>
    <submittedName>
        <fullName evidence="1">Uncharacterized protein</fullName>
    </submittedName>
</protein>
<organism evidence="1 2">
    <name type="scientific">Allonocardiopsis opalescens</name>
    <dbReference type="NCBI Taxonomy" id="1144618"/>
    <lineage>
        <taxon>Bacteria</taxon>
        <taxon>Bacillati</taxon>
        <taxon>Actinomycetota</taxon>
        <taxon>Actinomycetes</taxon>
        <taxon>Streptosporangiales</taxon>
        <taxon>Allonocardiopsis</taxon>
    </lineage>
</organism>
<dbReference type="AlphaFoldDB" id="A0A2T0Q1K0"/>
<dbReference type="RefSeq" id="WP_245930311.1">
    <property type="nucleotide sequence ID" value="NZ_PVZC01000005.1"/>
</dbReference>
<sequence length="112" mass="12280">MRRSGGRRITRFRFFEAEFSPPFALDHTQAYVMAGDEMVITAFRGTEIARILDWLSDSKAPMAPQRNPGLLGGPADKGKGYAADITALEPDADGATDHFIDAYITCLEAANR</sequence>